<evidence type="ECO:0000313" key="2">
    <source>
        <dbReference type="Proteomes" id="UP001163321"/>
    </source>
</evidence>
<reference evidence="1 2" key="1">
    <citation type="journal article" date="2022" name="bioRxiv">
        <title>The genome of the oomycete Peronosclerospora sorghi, a cosmopolitan pathogen of maize and sorghum, is inflated with dispersed pseudogenes.</title>
        <authorList>
            <person name="Fletcher K."/>
            <person name="Martin F."/>
            <person name="Isakeit T."/>
            <person name="Cavanaugh K."/>
            <person name="Magill C."/>
            <person name="Michelmore R."/>
        </authorList>
    </citation>
    <scope>NUCLEOTIDE SEQUENCE [LARGE SCALE GENOMIC DNA]</scope>
    <source>
        <strain evidence="1">P6</strain>
    </source>
</reference>
<name>A0ACC0WTT4_9STRA</name>
<proteinExistence type="predicted"/>
<sequence>MLLQAVDLCRPRKRQNALLEDSDSDEEPPSASGNEQSPSSNEQVRKIPNTTKLTEWYRVL</sequence>
<dbReference type="Proteomes" id="UP001163321">
    <property type="component" value="Chromosome 1"/>
</dbReference>
<gene>
    <name evidence="1" type="ORF">PsorP6_002206</name>
</gene>
<keyword evidence="2" id="KW-1185">Reference proteome</keyword>
<comment type="caution">
    <text evidence="1">The sequence shown here is derived from an EMBL/GenBank/DDBJ whole genome shotgun (WGS) entry which is preliminary data.</text>
</comment>
<accession>A0ACC0WTT4</accession>
<protein>
    <submittedName>
        <fullName evidence="1">Uncharacterized protein</fullName>
    </submittedName>
</protein>
<dbReference type="EMBL" id="CM047580">
    <property type="protein sequence ID" value="KAI9922169.1"/>
    <property type="molecule type" value="Genomic_DNA"/>
</dbReference>
<organism evidence="1 2">
    <name type="scientific">Peronosclerospora sorghi</name>
    <dbReference type="NCBI Taxonomy" id="230839"/>
    <lineage>
        <taxon>Eukaryota</taxon>
        <taxon>Sar</taxon>
        <taxon>Stramenopiles</taxon>
        <taxon>Oomycota</taxon>
        <taxon>Peronosporomycetes</taxon>
        <taxon>Peronosporales</taxon>
        <taxon>Peronosporaceae</taxon>
        <taxon>Peronosclerospora</taxon>
    </lineage>
</organism>
<evidence type="ECO:0000313" key="1">
    <source>
        <dbReference type="EMBL" id="KAI9922169.1"/>
    </source>
</evidence>